<keyword evidence="4 13" id="KW-0479">Metal-binding</keyword>
<evidence type="ECO:0000256" key="8">
    <source>
        <dbReference type="ARBA" id="ARBA00023239"/>
    </source>
</evidence>
<evidence type="ECO:0000256" key="11">
    <source>
        <dbReference type="ARBA" id="ARBA00033775"/>
    </source>
</evidence>
<evidence type="ECO:0000256" key="4">
    <source>
        <dbReference type="ARBA" id="ARBA00022723"/>
    </source>
</evidence>
<feature type="transmembrane region" description="Helical" evidence="14">
    <location>
        <begin position="21"/>
        <end position="41"/>
    </location>
</feature>
<dbReference type="InterPro" id="IPR006314">
    <property type="entry name" value="Dyp_peroxidase"/>
</dbReference>
<evidence type="ECO:0000256" key="13">
    <source>
        <dbReference type="RuleBase" id="RU365017"/>
    </source>
</evidence>
<comment type="function">
    <text evidence="13">Involved in the recovery of exogenous heme iron. Extracts iron from heme while preserving the protoporphyrin ring intact.</text>
</comment>
<dbReference type="InterPro" id="IPR006311">
    <property type="entry name" value="TAT_signal"/>
</dbReference>
<dbReference type="InterPro" id="IPR006313">
    <property type="entry name" value="EfeB/EfeN"/>
</dbReference>
<comment type="cofactor">
    <cofactor evidence="13">
        <name>heme b</name>
        <dbReference type="ChEBI" id="CHEBI:60344"/>
    </cofactor>
    <text evidence="13">Binds 1 heme b (iron(II)-protoporphyrin IX) group non-covalently per subunit.</text>
</comment>
<comment type="catalytic activity">
    <reaction evidence="12">
        <text>heme b + 2 H(+) = protoporphyrin IX + Fe(2+)</text>
        <dbReference type="Rhea" id="RHEA:22584"/>
        <dbReference type="ChEBI" id="CHEBI:15378"/>
        <dbReference type="ChEBI" id="CHEBI:29033"/>
        <dbReference type="ChEBI" id="CHEBI:57306"/>
        <dbReference type="ChEBI" id="CHEBI:60344"/>
        <dbReference type="EC" id="4.98.1.1"/>
    </reaction>
    <physiologicalReaction direction="left-to-right" evidence="12">
        <dbReference type="Rhea" id="RHEA:22585"/>
    </physiologicalReaction>
</comment>
<evidence type="ECO:0000256" key="12">
    <source>
        <dbReference type="ARBA" id="ARBA00048856"/>
    </source>
</evidence>
<evidence type="ECO:0000256" key="9">
    <source>
        <dbReference type="ARBA" id="ARBA00025737"/>
    </source>
</evidence>
<gene>
    <name evidence="17" type="primary">efeB</name>
    <name evidence="17" type="ORF">MUN89_18305</name>
</gene>
<evidence type="ECO:0000256" key="7">
    <source>
        <dbReference type="ARBA" id="ARBA00023004"/>
    </source>
</evidence>
<evidence type="ECO:0000259" key="16">
    <source>
        <dbReference type="Pfam" id="PF20628"/>
    </source>
</evidence>
<evidence type="ECO:0000256" key="5">
    <source>
        <dbReference type="ARBA" id="ARBA00022729"/>
    </source>
</evidence>
<comment type="similarity">
    <text evidence="9 13">Belongs to the DyP-type peroxidase family.</text>
</comment>
<keyword evidence="14" id="KW-1133">Transmembrane helix</keyword>
<dbReference type="PANTHER" id="PTHR30521:SF4">
    <property type="entry name" value="DEFERROCHELATASE"/>
    <property type="match status" value="1"/>
</dbReference>
<dbReference type="PROSITE" id="PS51318">
    <property type="entry name" value="TAT"/>
    <property type="match status" value="1"/>
</dbReference>
<keyword evidence="5" id="KW-0732">Signal</keyword>
<evidence type="ECO:0000256" key="2">
    <source>
        <dbReference type="ARBA" id="ARBA00022559"/>
    </source>
</evidence>
<dbReference type="InterPro" id="IPR011008">
    <property type="entry name" value="Dimeric_a/b-barrel"/>
</dbReference>
<feature type="domain" description="Dyp-type peroxidase C-terminal" evidence="16">
    <location>
        <begin position="231"/>
        <end position="410"/>
    </location>
</feature>
<feature type="domain" description="Dyp-type peroxidase N-terminal" evidence="15">
    <location>
        <begin position="63"/>
        <end position="219"/>
    </location>
</feature>
<accession>A0ABY4EH60</accession>
<dbReference type="EC" id="1.11.1.-" evidence="13"/>
<dbReference type="GO" id="GO:0016829">
    <property type="term" value="F:lyase activity"/>
    <property type="evidence" value="ECO:0007669"/>
    <property type="project" value="UniProtKB-KW"/>
</dbReference>
<evidence type="ECO:0000256" key="14">
    <source>
        <dbReference type="SAM" id="Phobius"/>
    </source>
</evidence>
<evidence type="ECO:0000313" key="18">
    <source>
        <dbReference type="Proteomes" id="UP000831787"/>
    </source>
</evidence>
<organism evidence="17 18">
    <name type="scientific">Halobacillus salinarum</name>
    <dbReference type="NCBI Taxonomy" id="2932257"/>
    <lineage>
        <taxon>Bacteria</taxon>
        <taxon>Bacillati</taxon>
        <taxon>Bacillota</taxon>
        <taxon>Bacilli</taxon>
        <taxon>Bacillales</taxon>
        <taxon>Bacillaceae</taxon>
        <taxon>Halobacillus</taxon>
    </lineage>
</organism>
<dbReference type="InterPro" id="IPR048328">
    <property type="entry name" value="Dyp_perox_C"/>
</dbReference>
<evidence type="ECO:0000256" key="6">
    <source>
        <dbReference type="ARBA" id="ARBA00023002"/>
    </source>
</evidence>
<dbReference type="PANTHER" id="PTHR30521">
    <property type="entry name" value="DEFERROCHELATASE/PEROXIDASE"/>
    <property type="match status" value="1"/>
</dbReference>
<keyword evidence="3 13" id="KW-0349">Heme</keyword>
<dbReference type="Proteomes" id="UP000831787">
    <property type="component" value="Chromosome"/>
</dbReference>
<reference evidence="17 18" key="1">
    <citation type="submission" date="2022-04" db="EMBL/GenBank/DDBJ databases">
        <title>Halobacillus sp. isolated from saltern.</title>
        <authorList>
            <person name="Won M."/>
            <person name="Lee C.-M."/>
            <person name="Woen H.-Y."/>
            <person name="Kwon S.-W."/>
        </authorList>
    </citation>
    <scope>NUCLEOTIDE SEQUENCE [LARGE SCALE GENOMIC DNA]</scope>
    <source>
        <strain evidence="17 18">SSBR10-3</strain>
    </source>
</reference>
<protein>
    <recommendedName>
        <fullName evidence="10 13">Deferrochelatase</fullName>
        <ecNumber evidence="13">1.11.1.-</ecNumber>
    </recommendedName>
    <alternativeName>
        <fullName evidence="11 13">Peroxidase EfeB</fullName>
    </alternativeName>
</protein>
<keyword evidence="18" id="KW-1185">Reference proteome</keyword>
<dbReference type="NCBIfam" id="TIGR01413">
    <property type="entry name" value="Dyp_perox_fam"/>
    <property type="match status" value="1"/>
</dbReference>
<dbReference type="InterPro" id="IPR048327">
    <property type="entry name" value="Dyp_perox_N"/>
</dbReference>
<name>A0ABY4EH60_9BACI</name>
<evidence type="ECO:0000256" key="1">
    <source>
        <dbReference type="ARBA" id="ARBA00004196"/>
    </source>
</evidence>
<keyword evidence="6 13" id="KW-0560">Oxidoreductase</keyword>
<dbReference type="SUPFAM" id="SSF54909">
    <property type="entry name" value="Dimeric alpha+beta barrel"/>
    <property type="match status" value="1"/>
</dbReference>
<dbReference type="NCBIfam" id="TIGR01412">
    <property type="entry name" value="tat_substr_1"/>
    <property type="match status" value="1"/>
</dbReference>
<sequence length="421" mass="46788">MKDDHTPHSKKITRREMLYRTGAGGLGLLIGASGVGSITALGKTSSEKPAAAENQIPFYGKHQAGIMTKQQTYVYLISMDITTNKLADIRDLFKEWTVASEKMAMGNLIGDYSDNLYIPPEDTGEATGLSASRITFTYGFGSSFFEKEGSDRFGLAAKKPNQLQALPSFPGDEIEKEWTGGDLCVQVCADDQQVAFHAIRNLLRIGRGIVTLRWMQSGFLRSQQSGKKDSTPRNLFGFKDGTVNPNTEEDFNNIVWSNGAEASWMKNGSYMVMRRIRMLLEVWDRTHLKDQQATFGREKVSGAPLGQEKEFDDVKLDKKDSDGKPAIPMDAHVRLGRGDGSQKILRRSYSYSSEMDPARAQLDAGLLFLCFQKDPFKQFVPIQKRMAQSDHLNEYIRHIGSAVFACPGGTKKGGYIGDSLF</sequence>
<dbReference type="Pfam" id="PF20628">
    <property type="entry name" value="Dyp_perox_C"/>
    <property type="match status" value="1"/>
</dbReference>
<keyword evidence="14" id="KW-0812">Transmembrane</keyword>
<keyword evidence="7 13" id="KW-0408">Iron</keyword>
<evidence type="ECO:0000313" key="17">
    <source>
        <dbReference type="EMBL" id="UOQ43810.1"/>
    </source>
</evidence>
<evidence type="ECO:0000256" key="3">
    <source>
        <dbReference type="ARBA" id="ARBA00022617"/>
    </source>
</evidence>
<proteinExistence type="inferred from homology"/>
<dbReference type="PROSITE" id="PS51404">
    <property type="entry name" value="DYP_PEROXIDASE"/>
    <property type="match status" value="1"/>
</dbReference>
<comment type="subcellular location">
    <subcellularLocation>
        <location evidence="1">Cell envelope</location>
    </subcellularLocation>
</comment>
<keyword evidence="2 13" id="KW-0575">Peroxidase</keyword>
<dbReference type="RefSeq" id="WP_244709273.1">
    <property type="nucleotide sequence ID" value="NZ_CP095073.1"/>
</dbReference>
<keyword evidence="8 17" id="KW-0456">Lyase</keyword>
<evidence type="ECO:0000259" key="15">
    <source>
        <dbReference type="Pfam" id="PF04261"/>
    </source>
</evidence>
<keyword evidence="14" id="KW-0472">Membrane</keyword>
<dbReference type="EMBL" id="CP095073">
    <property type="protein sequence ID" value="UOQ43810.1"/>
    <property type="molecule type" value="Genomic_DNA"/>
</dbReference>
<dbReference type="Pfam" id="PF04261">
    <property type="entry name" value="Dyp_perox_N"/>
    <property type="match status" value="1"/>
</dbReference>
<evidence type="ECO:0000256" key="10">
    <source>
        <dbReference type="ARBA" id="ARBA00033771"/>
    </source>
</evidence>